<evidence type="ECO:0000256" key="3">
    <source>
        <dbReference type="ARBA" id="ARBA00048447"/>
    </source>
</evidence>
<dbReference type="InterPro" id="IPR000845">
    <property type="entry name" value="Nucleoside_phosphorylase_d"/>
</dbReference>
<dbReference type="GO" id="GO:0006218">
    <property type="term" value="P:uridine catabolic process"/>
    <property type="evidence" value="ECO:0007669"/>
    <property type="project" value="TreeGrafter"/>
</dbReference>
<evidence type="ECO:0000313" key="7">
    <source>
        <dbReference type="Proteomes" id="UP000249324"/>
    </source>
</evidence>
<proteinExistence type="predicted"/>
<accession>A0A2W4LP33</accession>
<dbReference type="EMBL" id="QGUI01000313">
    <property type="protein sequence ID" value="PZM97406.1"/>
    <property type="molecule type" value="Genomic_DNA"/>
</dbReference>
<evidence type="ECO:0000259" key="4">
    <source>
        <dbReference type="Pfam" id="PF01048"/>
    </source>
</evidence>
<dbReference type="SUPFAM" id="SSF53167">
    <property type="entry name" value="Purine and uridine phosphorylases"/>
    <property type="match status" value="1"/>
</dbReference>
<dbReference type="EC" id="2.4.2.3" evidence="1"/>
<dbReference type="InterPro" id="IPR035994">
    <property type="entry name" value="Nucleoside_phosphorylase_sf"/>
</dbReference>
<dbReference type="STRING" id="1111738.GCA_000427905_01858"/>
<reference evidence="5" key="2">
    <citation type="submission" date="2018-05" db="EMBL/GenBank/DDBJ databases">
        <authorList>
            <person name="Moura L."/>
            <person name="Setubal J.C."/>
        </authorList>
    </citation>
    <scope>NUCLEOTIDE SEQUENCE</scope>
    <source>
        <strain evidence="5">ZC4RG45</strain>
    </source>
</reference>
<reference evidence="5 7" key="3">
    <citation type="journal article" date="2021" name="BMC Genomics">
        <title>Genome-resolved metagenome and metatranscriptome analyses of thermophilic composting reveal key bacterial players and their metabolic interactions.</title>
        <authorList>
            <person name="Braga L.P.P."/>
            <person name="Pereira R.V."/>
            <person name="Martins L.F."/>
            <person name="Moura L.M.S."/>
            <person name="Sanchez F.B."/>
            <person name="Patane J.S.L."/>
            <person name="da Silva A.M."/>
            <person name="Setubal J.C."/>
        </authorList>
    </citation>
    <scope>NUCLEOTIDE SEQUENCE [LARGE SCALE GENOMIC DNA]</scope>
    <source>
        <strain evidence="5">ZC4RG45</strain>
    </source>
</reference>
<dbReference type="PANTHER" id="PTHR43691">
    <property type="entry name" value="URIDINE PHOSPHORYLASE"/>
    <property type="match status" value="1"/>
</dbReference>
<dbReference type="GO" id="GO:0004850">
    <property type="term" value="F:uridine phosphorylase activity"/>
    <property type="evidence" value="ECO:0007669"/>
    <property type="project" value="UniProtKB-EC"/>
</dbReference>
<dbReference type="EMBL" id="QGUI02000208">
    <property type="protein sequence ID" value="MFO7193402.1"/>
    <property type="molecule type" value="Genomic_DNA"/>
</dbReference>
<name>A0A2W4LP33_9PSEU</name>
<evidence type="ECO:0000313" key="6">
    <source>
        <dbReference type="EMBL" id="PZM97406.1"/>
    </source>
</evidence>
<comment type="catalytic activity">
    <reaction evidence="3">
        <text>uridine + phosphate = alpha-D-ribose 1-phosphate + uracil</text>
        <dbReference type="Rhea" id="RHEA:24388"/>
        <dbReference type="ChEBI" id="CHEBI:16704"/>
        <dbReference type="ChEBI" id="CHEBI:17568"/>
        <dbReference type="ChEBI" id="CHEBI:43474"/>
        <dbReference type="ChEBI" id="CHEBI:57720"/>
        <dbReference type="EC" id="2.4.2.3"/>
    </reaction>
</comment>
<dbReference type="Proteomes" id="UP000249324">
    <property type="component" value="Unassembled WGS sequence"/>
</dbReference>
<dbReference type="PANTHER" id="PTHR43691:SF11">
    <property type="entry name" value="FI09636P-RELATED"/>
    <property type="match status" value="1"/>
</dbReference>
<evidence type="ECO:0000313" key="5">
    <source>
        <dbReference type="EMBL" id="MFO7193402.1"/>
    </source>
</evidence>
<dbReference type="AlphaFoldDB" id="A0A2W4LP33"/>
<feature type="domain" description="Nucleoside phosphorylase" evidence="4">
    <location>
        <begin position="22"/>
        <end position="216"/>
    </location>
</feature>
<reference evidence="5" key="4">
    <citation type="submission" date="2023-08" db="EMBL/GenBank/DDBJ databases">
        <authorList>
            <person name="Guima S.E.S."/>
            <person name="Martins L.F."/>
            <person name="Silva A.M."/>
            <person name="Setubal J.C."/>
        </authorList>
    </citation>
    <scope>NUCLEOTIDE SEQUENCE</scope>
    <source>
        <strain evidence="5">ZC4RG45</strain>
    </source>
</reference>
<dbReference type="GO" id="GO:0005829">
    <property type="term" value="C:cytosol"/>
    <property type="evidence" value="ECO:0007669"/>
    <property type="project" value="TreeGrafter"/>
</dbReference>
<organism evidence="6">
    <name type="scientific">Thermocrispum agreste</name>
    <dbReference type="NCBI Taxonomy" id="37925"/>
    <lineage>
        <taxon>Bacteria</taxon>
        <taxon>Bacillati</taxon>
        <taxon>Actinomycetota</taxon>
        <taxon>Actinomycetes</taxon>
        <taxon>Pseudonocardiales</taxon>
        <taxon>Pseudonocardiaceae</taxon>
        <taxon>Thermocrispum</taxon>
    </lineage>
</organism>
<reference evidence="6" key="1">
    <citation type="submission" date="2018-05" db="EMBL/GenBank/DDBJ databases">
        <authorList>
            <person name="Lanie J.A."/>
            <person name="Ng W.-L."/>
            <person name="Kazmierczak K.M."/>
            <person name="Andrzejewski T.M."/>
            <person name="Davidsen T.M."/>
            <person name="Wayne K.J."/>
            <person name="Tettelin H."/>
            <person name="Glass J.I."/>
            <person name="Rusch D."/>
            <person name="Podicherti R."/>
            <person name="Tsui H.-C.T."/>
            <person name="Winkler M.E."/>
        </authorList>
    </citation>
    <scope>NUCLEOTIDE SEQUENCE</scope>
    <source>
        <strain evidence="6">ZC4RG45</strain>
    </source>
</reference>
<dbReference type="Pfam" id="PF01048">
    <property type="entry name" value="PNP_UDP_1"/>
    <property type="match status" value="1"/>
</dbReference>
<sequence length="261" mass="27241">MPENYSERAWYLQCSADDVAERAVLVGDRGRVLLAADLLADARILNEDRGLTTATGTWNGTPITVSAFGMGAAIAAVVLHELAALGVRSVVRLGTVLAVGAAELGDFVVADSALRGESASGTYVPDGYPAAPDLDLTIALRDAAHRTDRRTVVGMIASYDGFYTELFAHPTMPSSRTVDIDQLVEHGVVGMDMESSAVLAVGRALGVRSGVLCLASVDGRNHRKLPEGERAAAERDLLVTGFDALCAAGADRLTATKGATS</sequence>
<dbReference type="Gene3D" id="3.40.50.1580">
    <property type="entry name" value="Nucleoside phosphorylase domain"/>
    <property type="match status" value="1"/>
</dbReference>
<evidence type="ECO:0000256" key="2">
    <source>
        <dbReference type="ARBA" id="ARBA00021980"/>
    </source>
</evidence>
<comment type="caution">
    <text evidence="6">The sequence shown here is derived from an EMBL/GenBank/DDBJ whole genome shotgun (WGS) entry which is preliminary data.</text>
</comment>
<gene>
    <name evidence="5" type="ORF">DIU77_014265</name>
    <name evidence="6" type="ORF">DIU77_09345</name>
</gene>
<evidence type="ECO:0000256" key="1">
    <source>
        <dbReference type="ARBA" id="ARBA00011888"/>
    </source>
</evidence>
<protein>
    <recommendedName>
        <fullName evidence="2">Uridine phosphorylase</fullName>
        <ecNumber evidence="1">2.4.2.3</ecNumber>
    </recommendedName>
</protein>